<dbReference type="AlphaFoldDB" id="A0A382RXK6"/>
<dbReference type="SUPFAM" id="SSF57863">
    <property type="entry name" value="ArfGap/RecO-like zinc finger"/>
    <property type="match status" value="1"/>
</dbReference>
<dbReference type="Gene3D" id="2.40.50.140">
    <property type="entry name" value="Nucleic acid-binding proteins"/>
    <property type="match status" value="1"/>
</dbReference>
<dbReference type="GO" id="GO:0043590">
    <property type="term" value="C:bacterial nucleoid"/>
    <property type="evidence" value="ECO:0007669"/>
    <property type="project" value="TreeGrafter"/>
</dbReference>
<dbReference type="NCBIfam" id="TIGR00613">
    <property type="entry name" value="reco"/>
    <property type="match status" value="1"/>
</dbReference>
<dbReference type="Gene3D" id="1.20.1440.120">
    <property type="entry name" value="Recombination protein O, C-terminal domain"/>
    <property type="match status" value="1"/>
</dbReference>
<dbReference type="Pfam" id="PF11967">
    <property type="entry name" value="RecO_N"/>
    <property type="match status" value="1"/>
</dbReference>
<dbReference type="PANTHER" id="PTHR33991:SF1">
    <property type="entry name" value="DNA REPAIR PROTEIN RECO"/>
    <property type="match status" value="1"/>
</dbReference>
<dbReference type="Pfam" id="PF02565">
    <property type="entry name" value="RecO_C"/>
    <property type="match status" value="1"/>
</dbReference>
<dbReference type="InterPro" id="IPR003717">
    <property type="entry name" value="RecO"/>
</dbReference>
<evidence type="ECO:0000256" key="2">
    <source>
        <dbReference type="ARBA" id="ARBA00021310"/>
    </source>
</evidence>
<comment type="similarity">
    <text evidence="1">Belongs to the RecO family.</text>
</comment>
<dbReference type="InterPro" id="IPR037278">
    <property type="entry name" value="ARFGAP/RecO"/>
</dbReference>
<gene>
    <name evidence="8" type="ORF">METZ01_LOCUS355250</name>
</gene>
<sequence length="254" mass="29951">MQKREYLNFEGITISSYEYGEFDKIFNILSPHKGIITAIIKRIRKTANKNFDYIDVFQKMNFKASIRDNFCIIYEAKSMETWFERPIKLTNLSSGNIIAELTINFNSINENNNYIYHLVGKCLKWISNDIFLFTLVYFQIKLLLAEGIFPEIDICLNCNNKIQPGDYLLNLMESGIFCNECSKKTKFSNLKLLEQEIRLLKHIKNTEYDNNLNINNIITKKVELNLYKKLSTYIKFYTNKELKSEKILFSSLNK</sequence>
<dbReference type="GO" id="GO:0006302">
    <property type="term" value="P:double-strand break repair"/>
    <property type="evidence" value="ECO:0007669"/>
    <property type="project" value="TreeGrafter"/>
</dbReference>
<dbReference type="InterPro" id="IPR042242">
    <property type="entry name" value="RecO_C"/>
</dbReference>
<keyword evidence="4" id="KW-0233">DNA recombination</keyword>
<dbReference type="SUPFAM" id="SSF50249">
    <property type="entry name" value="Nucleic acid-binding proteins"/>
    <property type="match status" value="1"/>
</dbReference>
<feature type="domain" description="DNA replication/recombination mediator RecO N-terminal" evidence="7">
    <location>
        <begin position="7"/>
        <end position="77"/>
    </location>
</feature>
<accession>A0A382RXK6</accession>
<evidence type="ECO:0000256" key="3">
    <source>
        <dbReference type="ARBA" id="ARBA00022763"/>
    </source>
</evidence>
<dbReference type="GO" id="GO:0006310">
    <property type="term" value="P:DNA recombination"/>
    <property type="evidence" value="ECO:0007669"/>
    <property type="project" value="UniProtKB-KW"/>
</dbReference>
<dbReference type="InterPro" id="IPR012340">
    <property type="entry name" value="NA-bd_OB-fold"/>
</dbReference>
<keyword evidence="3" id="KW-0227">DNA damage</keyword>
<evidence type="ECO:0000256" key="5">
    <source>
        <dbReference type="ARBA" id="ARBA00023204"/>
    </source>
</evidence>
<dbReference type="EMBL" id="UINC01124925">
    <property type="protein sequence ID" value="SVD02396.1"/>
    <property type="molecule type" value="Genomic_DNA"/>
</dbReference>
<keyword evidence="5" id="KW-0234">DNA repair</keyword>
<dbReference type="InterPro" id="IPR022572">
    <property type="entry name" value="DNA_rep/recomb_RecO_N"/>
</dbReference>
<dbReference type="PANTHER" id="PTHR33991">
    <property type="entry name" value="DNA REPAIR PROTEIN RECO"/>
    <property type="match status" value="1"/>
</dbReference>
<evidence type="ECO:0000256" key="4">
    <source>
        <dbReference type="ARBA" id="ARBA00023172"/>
    </source>
</evidence>
<protein>
    <recommendedName>
        <fullName evidence="2">DNA repair protein RecO</fullName>
    </recommendedName>
    <alternativeName>
        <fullName evidence="6">Recombination protein O</fullName>
    </alternativeName>
</protein>
<proteinExistence type="inferred from homology"/>
<reference evidence="8" key="1">
    <citation type="submission" date="2018-05" db="EMBL/GenBank/DDBJ databases">
        <authorList>
            <person name="Lanie J.A."/>
            <person name="Ng W.-L."/>
            <person name="Kazmierczak K.M."/>
            <person name="Andrzejewski T.M."/>
            <person name="Davidsen T.M."/>
            <person name="Wayne K.J."/>
            <person name="Tettelin H."/>
            <person name="Glass J.I."/>
            <person name="Rusch D."/>
            <person name="Podicherti R."/>
            <person name="Tsui H.-C.T."/>
            <person name="Winkler M.E."/>
        </authorList>
    </citation>
    <scope>NUCLEOTIDE SEQUENCE</scope>
</reference>
<dbReference type="HAMAP" id="MF_00201">
    <property type="entry name" value="RecO"/>
    <property type="match status" value="1"/>
</dbReference>
<evidence type="ECO:0000313" key="8">
    <source>
        <dbReference type="EMBL" id="SVD02396.1"/>
    </source>
</evidence>
<evidence type="ECO:0000256" key="1">
    <source>
        <dbReference type="ARBA" id="ARBA00007452"/>
    </source>
</evidence>
<evidence type="ECO:0000256" key="6">
    <source>
        <dbReference type="ARBA" id="ARBA00033409"/>
    </source>
</evidence>
<organism evidence="8">
    <name type="scientific">marine metagenome</name>
    <dbReference type="NCBI Taxonomy" id="408172"/>
    <lineage>
        <taxon>unclassified sequences</taxon>
        <taxon>metagenomes</taxon>
        <taxon>ecological metagenomes</taxon>
    </lineage>
</organism>
<evidence type="ECO:0000259" key="7">
    <source>
        <dbReference type="Pfam" id="PF11967"/>
    </source>
</evidence>
<name>A0A382RXK6_9ZZZZ</name>